<organism evidence="3 4">
    <name type="scientific">Acanthoscelides obtectus</name>
    <name type="common">Bean weevil</name>
    <name type="synonym">Bruchus obtectus</name>
    <dbReference type="NCBI Taxonomy" id="200917"/>
    <lineage>
        <taxon>Eukaryota</taxon>
        <taxon>Metazoa</taxon>
        <taxon>Ecdysozoa</taxon>
        <taxon>Arthropoda</taxon>
        <taxon>Hexapoda</taxon>
        <taxon>Insecta</taxon>
        <taxon>Pterygota</taxon>
        <taxon>Neoptera</taxon>
        <taxon>Endopterygota</taxon>
        <taxon>Coleoptera</taxon>
        <taxon>Polyphaga</taxon>
        <taxon>Cucujiformia</taxon>
        <taxon>Chrysomeloidea</taxon>
        <taxon>Chrysomelidae</taxon>
        <taxon>Bruchinae</taxon>
        <taxon>Bruchini</taxon>
        <taxon>Acanthoscelides</taxon>
    </lineage>
</organism>
<comment type="caution">
    <text evidence="3">The sequence shown here is derived from an EMBL/GenBank/DDBJ whole genome shotgun (WGS) entry which is preliminary data.</text>
</comment>
<keyword evidence="4" id="KW-1185">Reference proteome</keyword>
<feature type="region of interest" description="Disordered" evidence="1">
    <location>
        <begin position="135"/>
        <end position="154"/>
    </location>
</feature>
<evidence type="ECO:0000313" key="3">
    <source>
        <dbReference type="EMBL" id="CAH1954850.1"/>
    </source>
</evidence>
<dbReference type="Proteomes" id="UP001152888">
    <property type="component" value="Unassembled WGS sequence"/>
</dbReference>
<reference evidence="3" key="1">
    <citation type="submission" date="2022-03" db="EMBL/GenBank/DDBJ databases">
        <authorList>
            <person name="Sayadi A."/>
        </authorList>
    </citation>
    <scope>NUCLEOTIDE SEQUENCE</scope>
</reference>
<evidence type="ECO:0000256" key="2">
    <source>
        <dbReference type="SAM" id="SignalP"/>
    </source>
</evidence>
<proteinExistence type="predicted"/>
<sequence>MNILLSSLVVLTLAVGCFSARIPNIREYFNNGEELGRNFNHGIVDPCGCEAPKPPLPPDETPPAEVPAPEPPKVVLPPGLVIIPGFAESRNENKNRDKNNNENINKNDNHNDNGNILPGNFFKSSSRSRVISKTTTNDNKNMNRNMNLNEVLLV</sequence>
<feature type="chain" id="PRO_5040194518" evidence="2">
    <location>
        <begin position="20"/>
        <end position="154"/>
    </location>
</feature>
<feature type="compositionally biased region" description="Basic and acidic residues" evidence="1">
    <location>
        <begin position="89"/>
        <end position="111"/>
    </location>
</feature>
<name>A0A9P0JQ65_ACAOB</name>
<accession>A0A9P0JQ65</accession>
<evidence type="ECO:0000313" key="4">
    <source>
        <dbReference type="Proteomes" id="UP001152888"/>
    </source>
</evidence>
<feature type="compositionally biased region" description="Pro residues" evidence="1">
    <location>
        <begin position="52"/>
        <end position="73"/>
    </location>
</feature>
<feature type="region of interest" description="Disordered" evidence="1">
    <location>
        <begin position="86"/>
        <end position="129"/>
    </location>
</feature>
<gene>
    <name evidence="3" type="ORF">ACAOBT_LOCUS765</name>
</gene>
<keyword evidence="2" id="KW-0732">Signal</keyword>
<protein>
    <submittedName>
        <fullName evidence="3">Uncharacterized protein</fullName>
    </submittedName>
</protein>
<dbReference type="EMBL" id="CAKOFQ010006656">
    <property type="protein sequence ID" value="CAH1954850.1"/>
    <property type="molecule type" value="Genomic_DNA"/>
</dbReference>
<dbReference type="AlphaFoldDB" id="A0A9P0JQ65"/>
<feature type="signal peptide" evidence="2">
    <location>
        <begin position="1"/>
        <end position="19"/>
    </location>
</feature>
<evidence type="ECO:0000256" key="1">
    <source>
        <dbReference type="SAM" id="MobiDB-lite"/>
    </source>
</evidence>
<feature type="region of interest" description="Disordered" evidence="1">
    <location>
        <begin position="51"/>
        <end position="73"/>
    </location>
</feature>